<dbReference type="InterPro" id="IPR011612">
    <property type="entry name" value="Urease_alpha_N_dom"/>
</dbReference>
<dbReference type="GO" id="GO:0005829">
    <property type="term" value="C:cytosol"/>
    <property type="evidence" value="ECO:0007669"/>
    <property type="project" value="TreeGrafter"/>
</dbReference>
<dbReference type="RefSeq" id="WP_130701956.1">
    <property type="nucleotide sequence ID" value="NZ_SIMK01000001.1"/>
</dbReference>
<gene>
    <name evidence="4" type="ORF">ELH40_20830</name>
</gene>
<dbReference type="Gene3D" id="2.30.40.10">
    <property type="entry name" value="Urease, subunit C, domain 1"/>
    <property type="match status" value="1"/>
</dbReference>
<proteinExistence type="predicted"/>
<dbReference type="InterPro" id="IPR011059">
    <property type="entry name" value="Metal-dep_hydrolase_composite"/>
</dbReference>
<evidence type="ECO:0000256" key="1">
    <source>
        <dbReference type="ARBA" id="ARBA00022723"/>
    </source>
</evidence>
<evidence type="ECO:0000313" key="5">
    <source>
        <dbReference type="Proteomes" id="UP000294215"/>
    </source>
</evidence>
<dbReference type="EMBL" id="SIMR01000001">
    <property type="protein sequence ID" value="TBC17209.1"/>
    <property type="molecule type" value="Genomic_DNA"/>
</dbReference>
<organism evidence="4 5">
    <name type="scientific">Rhizobium ruizarguesonis</name>
    <dbReference type="NCBI Taxonomy" id="2081791"/>
    <lineage>
        <taxon>Bacteria</taxon>
        <taxon>Pseudomonadati</taxon>
        <taxon>Pseudomonadota</taxon>
        <taxon>Alphaproteobacteria</taxon>
        <taxon>Hyphomicrobiales</taxon>
        <taxon>Rhizobiaceae</taxon>
        <taxon>Rhizobium/Agrobacterium group</taxon>
        <taxon>Rhizobium</taxon>
    </lineage>
</organism>
<keyword evidence="1" id="KW-0479">Metal-binding</keyword>
<dbReference type="PANTHER" id="PTHR11647:SF1">
    <property type="entry name" value="COLLAPSIN RESPONSE MEDIATOR PROTEIN"/>
    <property type="match status" value="1"/>
</dbReference>
<protein>
    <recommendedName>
        <fullName evidence="3">Urease alpha-subunit N-terminal domain-containing protein</fullName>
    </recommendedName>
</protein>
<name>A0AB38I8W0_9HYPH</name>
<accession>A0AB38I8W0</accession>
<feature type="domain" description="Urease alpha-subunit N-terminal" evidence="3">
    <location>
        <begin position="3"/>
        <end position="48"/>
    </location>
</feature>
<evidence type="ECO:0000256" key="2">
    <source>
        <dbReference type="ARBA" id="ARBA00022801"/>
    </source>
</evidence>
<dbReference type="Pfam" id="PF00449">
    <property type="entry name" value="Urease_alpha"/>
    <property type="match status" value="1"/>
</dbReference>
<evidence type="ECO:0000259" key="3">
    <source>
        <dbReference type="Pfam" id="PF00449"/>
    </source>
</evidence>
<keyword evidence="2" id="KW-0378">Hydrolase</keyword>
<reference evidence="4 5" key="1">
    <citation type="submission" date="2019-02" db="EMBL/GenBank/DDBJ databases">
        <title>The genomic architecture of introgression among sibling species of bacteria.</title>
        <authorList>
            <person name="Cavassim M.I.A."/>
            <person name="Moeskjaer S."/>
            <person name="Moslemi C."/>
            <person name="Fields B."/>
            <person name="Bachmann A."/>
            <person name="Vilhjalmsson B."/>
            <person name="Schierup M.H."/>
            <person name="Young J.P.W."/>
            <person name="Andersen S.U."/>
        </authorList>
    </citation>
    <scope>NUCLEOTIDE SEQUENCE [LARGE SCALE GENOMIC DNA]</scope>
    <source>
        <strain evidence="4 5">SM92</strain>
    </source>
</reference>
<dbReference type="PANTHER" id="PTHR11647">
    <property type="entry name" value="HYDRANTOINASE/DIHYDROPYRIMIDINASE FAMILY MEMBER"/>
    <property type="match status" value="1"/>
</dbReference>
<dbReference type="InterPro" id="IPR050378">
    <property type="entry name" value="Metallo-dep_Hydrolases_sf"/>
</dbReference>
<dbReference type="Proteomes" id="UP000294215">
    <property type="component" value="Unassembled WGS sequence"/>
</dbReference>
<sequence>MSSYDLIIQNGTVATAADVFQADIGIKDGKIVQIAQSLSGAARTIDALDKYVLPGGIDSHVERTIRHAELQDGADYSPYEGIEITGWPITTIVAGKPVVENGVLVGTKGHGQYRKAAARQIDKQSNLTRATS</sequence>
<dbReference type="GO" id="GO:0046872">
    <property type="term" value="F:metal ion binding"/>
    <property type="evidence" value="ECO:0007669"/>
    <property type="project" value="UniProtKB-KW"/>
</dbReference>
<dbReference type="GO" id="GO:0016812">
    <property type="term" value="F:hydrolase activity, acting on carbon-nitrogen (but not peptide) bonds, in cyclic amides"/>
    <property type="evidence" value="ECO:0007669"/>
    <property type="project" value="TreeGrafter"/>
</dbReference>
<dbReference type="SUPFAM" id="SSF51338">
    <property type="entry name" value="Composite domain of metallo-dependent hydrolases"/>
    <property type="match status" value="1"/>
</dbReference>
<comment type="caution">
    <text evidence="4">The sequence shown here is derived from an EMBL/GenBank/DDBJ whole genome shotgun (WGS) entry which is preliminary data.</text>
</comment>
<dbReference type="AlphaFoldDB" id="A0AB38I8W0"/>
<evidence type="ECO:0000313" key="4">
    <source>
        <dbReference type="EMBL" id="TBC17209.1"/>
    </source>
</evidence>